<evidence type="ECO:0000256" key="1">
    <source>
        <dbReference type="SAM" id="Phobius"/>
    </source>
</evidence>
<reference evidence="2 3" key="1">
    <citation type="submission" date="2017-09" db="EMBL/GenBank/DDBJ databases">
        <title>Depth-based differentiation of microbial function through sediment-hosted aquifers and enrichment of novel symbionts in the deep terrestrial subsurface.</title>
        <authorList>
            <person name="Probst A.J."/>
            <person name="Ladd B."/>
            <person name="Jarett J.K."/>
            <person name="Geller-Mcgrath D.E."/>
            <person name="Sieber C.M."/>
            <person name="Emerson J.B."/>
            <person name="Anantharaman K."/>
            <person name="Thomas B.C."/>
            <person name="Malmstrom R."/>
            <person name="Stieglmeier M."/>
            <person name="Klingl A."/>
            <person name="Woyke T."/>
            <person name="Ryan C.M."/>
            <person name="Banfield J.F."/>
        </authorList>
    </citation>
    <scope>NUCLEOTIDE SEQUENCE [LARGE SCALE GENOMIC DNA]</scope>
    <source>
        <strain evidence="2">CG10_big_fil_rev_8_21_14_0_10_48_11</strain>
    </source>
</reference>
<feature type="transmembrane region" description="Helical" evidence="1">
    <location>
        <begin position="69"/>
        <end position="92"/>
    </location>
</feature>
<evidence type="ECO:0000313" key="3">
    <source>
        <dbReference type="Proteomes" id="UP000231152"/>
    </source>
</evidence>
<name>A0A2M8LFN8_9BACT</name>
<keyword evidence="1" id="KW-0812">Transmembrane</keyword>
<sequence>MKRQIRYRLQRGYCGIDSESGNLMIPFERGEPLIVSLQKIQNVTCRRVIYCKQPLAPLLVLDVIAPSLLGLHFGSILTTVLFLALAVHLAWFRWGGIKSKIECQIYYRKGEGRHTGVVGDYSFNDWFHLRQVLWAVSKMAESQD</sequence>
<proteinExistence type="predicted"/>
<accession>A0A2M8LFN8</accession>
<organism evidence="2 3">
    <name type="scientific">Candidatus Uhrbacteria bacterium CG10_big_fil_rev_8_21_14_0_10_48_11</name>
    <dbReference type="NCBI Taxonomy" id="1975037"/>
    <lineage>
        <taxon>Bacteria</taxon>
        <taxon>Candidatus Uhriibacteriota</taxon>
    </lineage>
</organism>
<dbReference type="Proteomes" id="UP000231152">
    <property type="component" value="Unassembled WGS sequence"/>
</dbReference>
<keyword evidence="1" id="KW-0472">Membrane</keyword>
<evidence type="ECO:0000313" key="2">
    <source>
        <dbReference type="EMBL" id="PJE76257.1"/>
    </source>
</evidence>
<keyword evidence="1" id="KW-1133">Transmembrane helix</keyword>
<dbReference type="EMBL" id="PFET01000001">
    <property type="protein sequence ID" value="PJE76257.1"/>
    <property type="molecule type" value="Genomic_DNA"/>
</dbReference>
<dbReference type="AlphaFoldDB" id="A0A2M8LFN8"/>
<gene>
    <name evidence="2" type="ORF">COV04_00020</name>
</gene>
<comment type="caution">
    <text evidence="2">The sequence shown here is derived from an EMBL/GenBank/DDBJ whole genome shotgun (WGS) entry which is preliminary data.</text>
</comment>
<protein>
    <submittedName>
        <fullName evidence="2">Uncharacterized protein</fullName>
    </submittedName>
</protein>